<dbReference type="EMBL" id="JBHDIY010000002">
    <property type="protein sequence ID" value="MFL4471175.1"/>
    <property type="molecule type" value="Genomic_DNA"/>
</dbReference>
<dbReference type="GO" id="GO:0004177">
    <property type="term" value="F:aminopeptidase activity"/>
    <property type="evidence" value="ECO:0007669"/>
    <property type="project" value="UniProtKB-KW"/>
</dbReference>
<name>A0ABW8UVK9_9RHOB</name>
<evidence type="ECO:0000313" key="14">
    <source>
        <dbReference type="EMBL" id="MFL4471175.1"/>
    </source>
</evidence>
<dbReference type="PIRSF" id="PIRSF006431">
    <property type="entry name" value="Pept_S33"/>
    <property type="match status" value="1"/>
</dbReference>
<reference evidence="14 15" key="1">
    <citation type="submission" date="2024-08" db="EMBL/GenBank/DDBJ databases">
        <title>Tateyamaria sp. nov., isolated from marine algae.</title>
        <authorList>
            <person name="Choi B.J."/>
            <person name="Kim J.M."/>
            <person name="Lee J.K."/>
            <person name="Choi D.G."/>
            <person name="Bayburt H."/>
            <person name="Baek J.H."/>
            <person name="Han D.M."/>
            <person name="Jeon C.O."/>
        </authorList>
    </citation>
    <scope>NUCLEOTIDE SEQUENCE [LARGE SCALE GENOMIC DNA]</scope>
    <source>
        <strain evidence="14 15">KMU-156</strain>
    </source>
</reference>
<dbReference type="InterPro" id="IPR002410">
    <property type="entry name" value="Peptidase_S33"/>
</dbReference>
<dbReference type="PANTHER" id="PTHR43722:SF1">
    <property type="entry name" value="PROLINE IMINOPEPTIDASE"/>
    <property type="match status" value="1"/>
</dbReference>
<dbReference type="InterPro" id="IPR000073">
    <property type="entry name" value="AB_hydrolase_1"/>
</dbReference>
<dbReference type="PRINTS" id="PR00793">
    <property type="entry name" value="PROAMNOPTASE"/>
</dbReference>
<evidence type="ECO:0000256" key="6">
    <source>
        <dbReference type="ARBA" id="ARBA00022438"/>
    </source>
</evidence>
<keyword evidence="8 11" id="KW-0645">Protease</keyword>
<dbReference type="Gene3D" id="3.40.50.1820">
    <property type="entry name" value="alpha/beta hydrolase"/>
    <property type="match status" value="1"/>
</dbReference>
<keyword evidence="15" id="KW-1185">Reference proteome</keyword>
<protein>
    <recommendedName>
        <fullName evidence="5 11">Proline iminopeptidase</fullName>
        <shortName evidence="11">PIP</shortName>
        <ecNumber evidence="4 11">3.4.11.5</ecNumber>
    </recommendedName>
    <alternativeName>
        <fullName evidence="10 11">Prolyl aminopeptidase</fullName>
    </alternativeName>
</protein>
<evidence type="ECO:0000256" key="3">
    <source>
        <dbReference type="ARBA" id="ARBA00010088"/>
    </source>
</evidence>
<feature type="domain" description="AB hydrolase-1" evidence="13">
    <location>
        <begin position="22"/>
        <end position="124"/>
    </location>
</feature>
<evidence type="ECO:0000256" key="4">
    <source>
        <dbReference type="ARBA" id="ARBA00012568"/>
    </source>
</evidence>
<comment type="caution">
    <text evidence="14">The sequence shown here is derived from an EMBL/GenBank/DDBJ whole genome shotgun (WGS) entry which is preliminary data.</text>
</comment>
<dbReference type="Proteomes" id="UP001627408">
    <property type="component" value="Unassembled WGS sequence"/>
</dbReference>
<dbReference type="PRINTS" id="PR00111">
    <property type="entry name" value="ABHYDROLASE"/>
</dbReference>
<evidence type="ECO:0000256" key="11">
    <source>
        <dbReference type="PIRNR" id="PIRNR006431"/>
    </source>
</evidence>
<evidence type="ECO:0000256" key="5">
    <source>
        <dbReference type="ARBA" id="ARBA00021843"/>
    </source>
</evidence>
<proteinExistence type="inferred from homology"/>
<comment type="similarity">
    <text evidence="3 11 12">Belongs to the peptidase S33 family.</text>
</comment>
<evidence type="ECO:0000259" key="13">
    <source>
        <dbReference type="Pfam" id="PF00561"/>
    </source>
</evidence>
<dbReference type="InterPro" id="IPR029058">
    <property type="entry name" value="AB_hydrolase_fold"/>
</dbReference>
<evidence type="ECO:0000256" key="7">
    <source>
        <dbReference type="ARBA" id="ARBA00022490"/>
    </source>
</evidence>
<dbReference type="NCBIfam" id="TIGR01249">
    <property type="entry name" value="pro_imino_pep_1"/>
    <property type="match status" value="1"/>
</dbReference>
<sequence>MLDVGHGHRIHIEQAGQGVDALVLHGGPGSGCRAGHYDLFDLTRYRVTLMDQRGCGRSTPLASDTLAALDHNTTADLIADIEAVRIHYGVEAWVLFGGSWGSTLAMAYAQSHPTRVRAMVLAGVATTAARDLQWLYGDVSAMFPEAYADFCEQVPDVDPDPTQTPKRIAAYRALLRDPATAQDAADAWCAWECGIFGGSIHDPGSRFGDPAFRLGFARIVTHYFAHGAWFEEDQLLRQVHKMAHIPCTMIHSRFDPSCPLRGPWELANVWPKAELRILGGTTHSALDDKMRDHIRAATDALKF</sequence>
<keyword evidence="7 11" id="KW-0963">Cytoplasm</keyword>
<dbReference type="InterPro" id="IPR005944">
    <property type="entry name" value="Pro_iminopeptidase"/>
</dbReference>
<evidence type="ECO:0000256" key="1">
    <source>
        <dbReference type="ARBA" id="ARBA00001585"/>
    </source>
</evidence>
<evidence type="ECO:0000256" key="9">
    <source>
        <dbReference type="ARBA" id="ARBA00022801"/>
    </source>
</evidence>
<comment type="catalytic activity">
    <reaction evidence="1 11 12">
        <text>Release of N-terminal proline from a peptide.</text>
        <dbReference type="EC" id="3.4.11.5"/>
    </reaction>
</comment>
<evidence type="ECO:0000256" key="10">
    <source>
        <dbReference type="ARBA" id="ARBA00029605"/>
    </source>
</evidence>
<dbReference type="SUPFAM" id="SSF53474">
    <property type="entry name" value="alpha/beta-Hydrolases"/>
    <property type="match status" value="1"/>
</dbReference>
<organism evidence="14 15">
    <name type="scientific">Tateyamaria armeniaca</name>
    <dbReference type="NCBI Taxonomy" id="2518930"/>
    <lineage>
        <taxon>Bacteria</taxon>
        <taxon>Pseudomonadati</taxon>
        <taxon>Pseudomonadota</taxon>
        <taxon>Alphaproteobacteria</taxon>
        <taxon>Rhodobacterales</taxon>
        <taxon>Roseobacteraceae</taxon>
        <taxon>Tateyamaria</taxon>
    </lineage>
</organism>
<accession>A0ABW8UVK9</accession>
<evidence type="ECO:0000256" key="12">
    <source>
        <dbReference type="RuleBase" id="RU003421"/>
    </source>
</evidence>
<dbReference type="RefSeq" id="WP_407593009.1">
    <property type="nucleotide sequence ID" value="NZ_JBHDIY010000002.1"/>
</dbReference>
<evidence type="ECO:0000256" key="8">
    <source>
        <dbReference type="ARBA" id="ARBA00022670"/>
    </source>
</evidence>
<comment type="subcellular location">
    <subcellularLocation>
        <location evidence="2 11">Cytoplasm</location>
    </subcellularLocation>
</comment>
<dbReference type="EC" id="3.4.11.5" evidence="4 11"/>
<gene>
    <name evidence="14" type="primary">pip</name>
    <name evidence="14" type="ORF">ACERZ8_15265</name>
</gene>
<evidence type="ECO:0000313" key="15">
    <source>
        <dbReference type="Proteomes" id="UP001627408"/>
    </source>
</evidence>
<evidence type="ECO:0000256" key="2">
    <source>
        <dbReference type="ARBA" id="ARBA00004496"/>
    </source>
</evidence>
<keyword evidence="6 11" id="KW-0031">Aminopeptidase</keyword>
<keyword evidence="9 11" id="KW-0378">Hydrolase</keyword>
<dbReference type="Pfam" id="PF00561">
    <property type="entry name" value="Abhydrolase_1"/>
    <property type="match status" value="1"/>
</dbReference>
<dbReference type="PANTHER" id="PTHR43722">
    <property type="entry name" value="PROLINE IMINOPEPTIDASE"/>
    <property type="match status" value="1"/>
</dbReference>